<dbReference type="SUPFAM" id="SSF82199">
    <property type="entry name" value="SET domain"/>
    <property type="match status" value="1"/>
</dbReference>
<evidence type="ECO:0000256" key="4">
    <source>
        <dbReference type="ARBA" id="ARBA00022679"/>
    </source>
</evidence>
<dbReference type="SMART" id="SM00317">
    <property type="entry name" value="SET"/>
    <property type="match status" value="1"/>
</dbReference>
<dbReference type="FunFam" id="2.170.270.10:FF:000010">
    <property type="entry name" value="Histone-lysine N-methyltransferase"/>
    <property type="match status" value="1"/>
</dbReference>
<proteinExistence type="predicted"/>
<dbReference type="EC" id="2.1.1.354" evidence="2"/>
<evidence type="ECO:0000256" key="1">
    <source>
        <dbReference type="ARBA" id="ARBA00004123"/>
    </source>
</evidence>
<keyword evidence="10" id="KW-0539">Nucleus</keyword>
<evidence type="ECO:0000259" key="14">
    <source>
        <dbReference type="PROSITE" id="PS50280"/>
    </source>
</evidence>
<evidence type="ECO:0000256" key="6">
    <source>
        <dbReference type="ARBA" id="ARBA00022853"/>
    </source>
</evidence>
<dbReference type="AlphaFoldDB" id="A0AA85JZQ3"/>
<evidence type="ECO:0000256" key="10">
    <source>
        <dbReference type="ARBA" id="ARBA00023242"/>
    </source>
</evidence>
<evidence type="ECO:0000256" key="9">
    <source>
        <dbReference type="ARBA" id="ARBA00023163"/>
    </source>
</evidence>
<sequence length="223" mass="25666">MVLVFYTVTYSISSNSGLNNSWITNVSFGENIEERLTEQASEAKKKQLTQFREARSVQRRLLAEFQDIETGDLLKFNQLKFRKKQLIFAKSPIHAWGLIALEPIAAEEMVIEYVGHVIRKSVAELRERQYEAKGIGGSYLFRIDDDFVIDATMCGNNARFINHSCQPNCYAKIIMVESKKKIVIYSKRDINVMEEITYDYKFPYEDEKIPCQCGSSSCRGTLN</sequence>
<dbReference type="GO" id="GO:0003723">
    <property type="term" value="F:RNA binding"/>
    <property type="evidence" value="ECO:0007669"/>
    <property type="project" value="UniProtKB-KW"/>
</dbReference>
<dbReference type="Pfam" id="PF00856">
    <property type="entry name" value="SET"/>
    <property type="match status" value="1"/>
</dbReference>
<dbReference type="CDD" id="cd19169">
    <property type="entry name" value="SET_SETD1"/>
    <property type="match status" value="1"/>
</dbReference>
<evidence type="ECO:0000313" key="17">
    <source>
        <dbReference type="WBParaSite" id="TREG1_51810.1"/>
    </source>
</evidence>
<evidence type="ECO:0000256" key="5">
    <source>
        <dbReference type="ARBA" id="ARBA00022691"/>
    </source>
</evidence>
<evidence type="ECO:0000256" key="12">
    <source>
        <dbReference type="ARBA" id="ARBA00047583"/>
    </source>
</evidence>
<reference evidence="16" key="1">
    <citation type="submission" date="2022-06" db="EMBL/GenBank/DDBJ databases">
        <authorList>
            <person name="Berger JAMES D."/>
            <person name="Berger JAMES D."/>
        </authorList>
    </citation>
    <scope>NUCLEOTIDE SEQUENCE [LARGE SCALE GENOMIC DNA]</scope>
</reference>
<dbReference type="SMART" id="SM00508">
    <property type="entry name" value="PostSET"/>
    <property type="match status" value="1"/>
</dbReference>
<dbReference type="InterPro" id="IPR003616">
    <property type="entry name" value="Post-SET_dom"/>
</dbReference>
<evidence type="ECO:0000256" key="8">
    <source>
        <dbReference type="ARBA" id="ARBA00023015"/>
    </source>
</evidence>
<keyword evidence="6" id="KW-0156">Chromatin regulator</keyword>
<name>A0AA85JZQ3_TRIRE</name>
<dbReference type="PROSITE" id="PS50280">
    <property type="entry name" value="SET"/>
    <property type="match status" value="1"/>
</dbReference>
<protein>
    <recommendedName>
        <fullName evidence="2">[histone H3]-lysine(4) N-trimethyltransferase</fullName>
        <ecNumber evidence="2">2.1.1.354</ecNumber>
    </recommendedName>
</protein>
<dbReference type="PANTHER" id="PTHR45814:SF2">
    <property type="entry name" value="HISTONE-LYSINE N-METHYLTRANSFERASE SETD1"/>
    <property type="match status" value="1"/>
</dbReference>
<reference evidence="17" key="2">
    <citation type="submission" date="2023-11" db="UniProtKB">
        <authorList>
            <consortium name="WormBaseParasite"/>
        </authorList>
    </citation>
    <scope>IDENTIFICATION</scope>
</reference>
<dbReference type="Proteomes" id="UP000050795">
    <property type="component" value="Unassembled WGS sequence"/>
</dbReference>
<evidence type="ECO:0000256" key="13">
    <source>
        <dbReference type="ARBA" id="ARBA00049129"/>
    </source>
</evidence>
<dbReference type="InterPro" id="IPR037841">
    <property type="entry name" value="SET_SETD1A/B"/>
</dbReference>
<evidence type="ECO:0000256" key="2">
    <source>
        <dbReference type="ARBA" id="ARBA00012182"/>
    </source>
</evidence>
<dbReference type="InterPro" id="IPR044570">
    <property type="entry name" value="Set1-like"/>
</dbReference>
<accession>A0AA85JZQ3</accession>
<comment type="catalytic activity">
    <reaction evidence="11">
        <text>L-lysyl(4)-[histone H3] + 3 S-adenosyl-L-methionine = N(6),N(6),N(6)-trimethyl-L-lysyl(4)-[histone H3] + 3 S-adenosyl-L-homocysteine + 3 H(+)</text>
        <dbReference type="Rhea" id="RHEA:60260"/>
        <dbReference type="Rhea" id="RHEA-COMP:15537"/>
        <dbReference type="Rhea" id="RHEA-COMP:15547"/>
        <dbReference type="ChEBI" id="CHEBI:15378"/>
        <dbReference type="ChEBI" id="CHEBI:29969"/>
        <dbReference type="ChEBI" id="CHEBI:57856"/>
        <dbReference type="ChEBI" id="CHEBI:59789"/>
        <dbReference type="ChEBI" id="CHEBI:61961"/>
        <dbReference type="EC" id="2.1.1.354"/>
    </reaction>
</comment>
<keyword evidence="5" id="KW-0949">S-adenosyl-L-methionine</keyword>
<keyword evidence="8" id="KW-0805">Transcription regulation</keyword>
<dbReference type="Gene3D" id="2.170.270.10">
    <property type="entry name" value="SET domain"/>
    <property type="match status" value="1"/>
</dbReference>
<dbReference type="InterPro" id="IPR046341">
    <property type="entry name" value="SET_dom_sf"/>
</dbReference>
<evidence type="ECO:0000256" key="11">
    <source>
        <dbReference type="ARBA" id="ARBA00047571"/>
    </source>
</evidence>
<evidence type="ECO:0000259" key="15">
    <source>
        <dbReference type="PROSITE" id="PS50868"/>
    </source>
</evidence>
<keyword evidence="16" id="KW-1185">Reference proteome</keyword>
<comment type="subcellular location">
    <subcellularLocation>
        <location evidence="1">Nucleus</location>
    </subcellularLocation>
</comment>
<evidence type="ECO:0000256" key="7">
    <source>
        <dbReference type="ARBA" id="ARBA00022884"/>
    </source>
</evidence>
<evidence type="ECO:0000313" key="16">
    <source>
        <dbReference type="Proteomes" id="UP000050795"/>
    </source>
</evidence>
<keyword evidence="7" id="KW-0694">RNA-binding</keyword>
<dbReference type="GO" id="GO:0140999">
    <property type="term" value="F:histone H3K4 trimethyltransferase activity"/>
    <property type="evidence" value="ECO:0007669"/>
    <property type="project" value="UniProtKB-EC"/>
</dbReference>
<feature type="domain" description="SET" evidence="14">
    <location>
        <begin position="84"/>
        <end position="201"/>
    </location>
</feature>
<evidence type="ECO:0000256" key="3">
    <source>
        <dbReference type="ARBA" id="ARBA00022603"/>
    </source>
</evidence>
<dbReference type="GO" id="GO:0048188">
    <property type="term" value="C:Set1C/COMPASS complex"/>
    <property type="evidence" value="ECO:0007669"/>
    <property type="project" value="InterPro"/>
</dbReference>
<comment type="catalytic activity">
    <reaction evidence="13">
        <text>N(6),N(6)-dimethyl-L-lysyl(4)-[histone H3] + S-adenosyl-L-methionine = N(6),N(6),N(6)-trimethyl-L-lysyl(4)-[histone H3] + S-adenosyl-L-homocysteine + H(+)</text>
        <dbReference type="Rhea" id="RHEA:60272"/>
        <dbReference type="Rhea" id="RHEA-COMP:15537"/>
        <dbReference type="Rhea" id="RHEA-COMP:15540"/>
        <dbReference type="ChEBI" id="CHEBI:15378"/>
        <dbReference type="ChEBI" id="CHEBI:57856"/>
        <dbReference type="ChEBI" id="CHEBI:59789"/>
        <dbReference type="ChEBI" id="CHEBI:61961"/>
        <dbReference type="ChEBI" id="CHEBI:61976"/>
    </reaction>
</comment>
<dbReference type="PANTHER" id="PTHR45814">
    <property type="entry name" value="HISTONE-LYSINE N-METHYLTRANSFERASE SETD1"/>
    <property type="match status" value="1"/>
</dbReference>
<dbReference type="WBParaSite" id="TREG1_51810.1">
    <property type="protein sequence ID" value="TREG1_51810.1"/>
    <property type="gene ID" value="TREG1_51810"/>
</dbReference>
<keyword evidence="9" id="KW-0804">Transcription</keyword>
<feature type="domain" description="Post-SET" evidence="15">
    <location>
        <begin position="207"/>
        <end position="223"/>
    </location>
</feature>
<comment type="catalytic activity">
    <reaction evidence="12">
        <text>N(6)-methyl-L-lysyl(4)-[histone H3] + S-adenosyl-L-methionine = N(6),N(6)-dimethyl-L-lysyl(4)-[histone H3] + S-adenosyl-L-homocysteine + H(+)</text>
        <dbReference type="Rhea" id="RHEA:60268"/>
        <dbReference type="Rhea" id="RHEA-COMP:15540"/>
        <dbReference type="Rhea" id="RHEA-COMP:15543"/>
        <dbReference type="ChEBI" id="CHEBI:15378"/>
        <dbReference type="ChEBI" id="CHEBI:57856"/>
        <dbReference type="ChEBI" id="CHEBI:59789"/>
        <dbReference type="ChEBI" id="CHEBI:61929"/>
        <dbReference type="ChEBI" id="CHEBI:61976"/>
    </reaction>
</comment>
<organism evidence="16 17">
    <name type="scientific">Trichobilharzia regenti</name>
    <name type="common">Nasal bird schistosome</name>
    <dbReference type="NCBI Taxonomy" id="157069"/>
    <lineage>
        <taxon>Eukaryota</taxon>
        <taxon>Metazoa</taxon>
        <taxon>Spiralia</taxon>
        <taxon>Lophotrochozoa</taxon>
        <taxon>Platyhelminthes</taxon>
        <taxon>Trematoda</taxon>
        <taxon>Digenea</taxon>
        <taxon>Strigeidida</taxon>
        <taxon>Schistosomatoidea</taxon>
        <taxon>Schistosomatidae</taxon>
        <taxon>Trichobilharzia</taxon>
    </lineage>
</organism>
<keyword evidence="4" id="KW-0808">Transferase</keyword>
<dbReference type="InterPro" id="IPR001214">
    <property type="entry name" value="SET_dom"/>
</dbReference>
<dbReference type="PROSITE" id="PS50868">
    <property type="entry name" value="POST_SET"/>
    <property type="match status" value="1"/>
</dbReference>
<dbReference type="GO" id="GO:0032259">
    <property type="term" value="P:methylation"/>
    <property type="evidence" value="ECO:0007669"/>
    <property type="project" value="UniProtKB-KW"/>
</dbReference>
<keyword evidence="3" id="KW-0489">Methyltransferase</keyword>